<proteinExistence type="predicted"/>
<organism evidence="2 3">
    <name type="scientific">Flavobacterium noncentrifugens</name>
    <dbReference type="NCBI Taxonomy" id="1128970"/>
    <lineage>
        <taxon>Bacteria</taxon>
        <taxon>Pseudomonadati</taxon>
        <taxon>Bacteroidota</taxon>
        <taxon>Flavobacteriia</taxon>
        <taxon>Flavobacteriales</taxon>
        <taxon>Flavobacteriaceae</taxon>
        <taxon>Flavobacterium</taxon>
    </lineage>
</organism>
<dbReference type="EMBL" id="FNEZ01000001">
    <property type="protein sequence ID" value="SDJ14515.1"/>
    <property type="molecule type" value="Genomic_DNA"/>
</dbReference>
<sequence length="45" mass="4851">MGTGLIPVALFLDNVLLKSILLGASIVLNVIAVVKNFKEKKNNEL</sequence>
<name>A0A1G8RDA1_9FLAO</name>
<dbReference type="Proteomes" id="UP000199580">
    <property type="component" value="Unassembled WGS sequence"/>
</dbReference>
<feature type="transmembrane region" description="Helical" evidence="1">
    <location>
        <begin position="15"/>
        <end position="34"/>
    </location>
</feature>
<dbReference type="STRING" id="1128970.SAMN04487935_0054"/>
<accession>A0A1G8RDA1</accession>
<reference evidence="2 3" key="1">
    <citation type="submission" date="2016-10" db="EMBL/GenBank/DDBJ databases">
        <authorList>
            <person name="de Groot N.N."/>
        </authorList>
    </citation>
    <scope>NUCLEOTIDE SEQUENCE [LARGE SCALE GENOMIC DNA]</scope>
    <source>
        <strain evidence="2 3">CGMCC 1.10076</strain>
    </source>
</reference>
<protein>
    <submittedName>
        <fullName evidence="2">Uncharacterized protein</fullName>
    </submittedName>
</protein>
<keyword evidence="1" id="KW-1133">Transmembrane helix</keyword>
<evidence type="ECO:0000256" key="1">
    <source>
        <dbReference type="SAM" id="Phobius"/>
    </source>
</evidence>
<dbReference type="AlphaFoldDB" id="A0A1G8RDA1"/>
<evidence type="ECO:0000313" key="2">
    <source>
        <dbReference type="EMBL" id="SDJ14515.1"/>
    </source>
</evidence>
<gene>
    <name evidence="2" type="ORF">SAMN04487935_0054</name>
</gene>
<keyword evidence="3" id="KW-1185">Reference proteome</keyword>
<keyword evidence="1" id="KW-0472">Membrane</keyword>
<keyword evidence="1" id="KW-0812">Transmembrane</keyword>
<evidence type="ECO:0000313" key="3">
    <source>
        <dbReference type="Proteomes" id="UP000199580"/>
    </source>
</evidence>